<keyword evidence="3" id="KW-1185">Reference proteome</keyword>
<dbReference type="Pfam" id="PF03334">
    <property type="entry name" value="PhaG_MnhG_YufB"/>
    <property type="match status" value="1"/>
</dbReference>
<dbReference type="InterPro" id="IPR005133">
    <property type="entry name" value="PhaG_MnhG_YufB"/>
</dbReference>
<keyword evidence="1" id="KW-0812">Transmembrane</keyword>
<keyword evidence="1" id="KW-0472">Membrane</keyword>
<keyword evidence="1" id="KW-1133">Transmembrane helix</keyword>
<comment type="caution">
    <text evidence="2">The sequence shown here is derived from an EMBL/GenBank/DDBJ whole genome shotgun (WGS) entry which is preliminary data.</text>
</comment>
<name>A0A6L8W8M3_9PROT</name>
<feature type="transmembrane region" description="Helical" evidence="1">
    <location>
        <begin position="43"/>
        <end position="63"/>
    </location>
</feature>
<organism evidence="2 3">
    <name type="scientific">Sneathiella litorea</name>
    <dbReference type="NCBI Taxonomy" id="2606216"/>
    <lineage>
        <taxon>Bacteria</taxon>
        <taxon>Pseudomonadati</taxon>
        <taxon>Pseudomonadota</taxon>
        <taxon>Alphaproteobacteria</taxon>
        <taxon>Sneathiellales</taxon>
        <taxon>Sneathiellaceae</taxon>
        <taxon>Sneathiella</taxon>
    </lineage>
</organism>
<gene>
    <name evidence="2" type="ORF">GQE98_07970</name>
</gene>
<sequence>MMDLLLDIATWILLLAGSILLIITGFGLLRLPDLYTRIHAGGMADTLATFLIFVGLSLQSGFSLVSAKLLLVLVFVFFTSPTASYALAQASFVAGLKPKLDGFGTKKPSKDDV</sequence>
<proteinExistence type="predicted"/>
<dbReference type="EMBL" id="WTUW01000002">
    <property type="protein sequence ID" value="MZR30567.1"/>
    <property type="molecule type" value="Genomic_DNA"/>
</dbReference>
<dbReference type="GO" id="GO:0015385">
    <property type="term" value="F:sodium:proton antiporter activity"/>
    <property type="evidence" value="ECO:0007669"/>
    <property type="project" value="TreeGrafter"/>
</dbReference>
<evidence type="ECO:0000256" key="1">
    <source>
        <dbReference type="SAM" id="Phobius"/>
    </source>
</evidence>
<protein>
    <submittedName>
        <fullName evidence="2">Sodium:proton antiporter</fullName>
    </submittedName>
</protein>
<dbReference type="Proteomes" id="UP000476030">
    <property type="component" value="Unassembled WGS sequence"/>
</dbReference>
<evidence type="ECO:0000313" key="2">
    <source>
        <dbReference type="EMBL" id="MZR30567.1"/>
    </source>
</evidence>
<accession>A0A6L8W8M3</accession>
<dbReference type="AlphaFoldDB" id="A0A6L8W8M3"/>
<dbReference type="PANTHER" id="PTHR34703">
    <property type="entry name" value="ANTIPORTER SUBUNIT MNHG2-RELATED"/>
    <property type="match status" value="1"/>
</dbReference>
<reference evidence="2 3" key="1">
    <citation type="submission" date="2019-12" db="EMBL/GenBank/DDBJ databases">
        <title>Snethiella sp. nov. sp. isolated from sea sand.</title>
        <authorList>
            <person name="Kim J."/>
            <person name="Jeong S.E."/>
            <person name="Jung H.S."/>
            <person name="Jeon C.O."/>
        </authorList>
    </citation>
    <scope>NUCLEOTIDE SEQUENCE [LARGE SCALE GENOMIC DNA]</scope>
    <source>
        <strain evidence="2 3">DP05</strain>
    </source>
</reference>
<dbReference type="PANTHER" id="PTHR34703:SF1">
    <property type="entry name" value="ANTIPORTER SUBUNIT MNHG2-RELATED"/>
    <property type="match status" value="1"/>
</dbReference>
<evidence type="ECO:0000313" key="3">
    <source>
        <dbReference type="Proteomes" id="UP000476030"/>
    </source>
</evidence>
<dbReference type="NCBIfam" id="TIGR01300">
    <property type="entry name" value="CPA3_mnhG_phaG"/>
    <property type="match status" value="1"/>
</dbReference>
<feature type="transmembrane region" description="Helical" evidence="1">
    <location>
        <begin position="69"/>
        <end position="88"/>
    </location>
</feature>
<feature type="transmembrane region" description="Helical" evidence="1">
    <location>
        <begin position="12"/>
        <end position="31"/>
    </location>
</feature>